<dbReference type="AlphaFoldDB" id="A0AAD9I728"/>
<name>A0AAD9I728_9PEZI</name>
<dbReference type="EMBL" id="JAQQPM010000005">
    <property type="protein sequence ID" value="KAK2071720.1"/>
    <property type="molecule type" value="Genomic_DNA"/>
</dbReference>
<comment type="caution">
    <text evidence="1">The sequence shown here is derived from an EMBL/GenBank/DDBJ whole genome shotgun (WGS) entry which is preliminary data.</text>
</comment>
<dbReference type="Proteomes" id="UP001217918">
    <property type="component" value="Unassembled WGS sequence"/>
</dbReference>
<organism evidence="1 2">
    <name type="scientific">Phyllachora maydis</name>
    <dbReference type="NCBI Taxonomy" id="1825666"/>
    <lineage>
        <taxon>Eukaryota</taxon>
        <taxon>Fungi</taxon>
        <taxon>Dikarya</taxon>
        <taxon>Ascomycota</taxon>
        <taxon>Pezizomycotina</taxon>
        <taxon>Sordariomycetes</taxon>
        <taxon>Sordariomycetidae</taxon>
        <taxon>Phyllachorales</taxon>
        <taxon>Phyllachoraceae</taxon>
        <taxon>Phyllachora</taxon>
    </lineage>
</organism>
<gene>
    <name evidence="1" type="ORF">P8C59_006124</name>
</gene>
<evidence type="ECO:0000313" key="2">
    <source>
        <dbReference type="Proteomes" id="UP001217918"/>
    </source>
</evidence>
<keyword evidence="2" id="KW-1185">Reference proteome</keyword>
<protein>
    <submittedName>
        <fullName evidence="1">Uncharacterized protein</fullName>
    </submittedName>
</protein>
<sequence>MHHPNVSPIEVDITTYLYLPIQTAAIQLALQSVLSSTRHMQHRVAQSSDLPWLIGAIAVTWLLAGLRDEALDAEAWLDIWTDIFAHALVRKISSCHEVPLNLLS</sequence>
<evidence type="ECO:0000313" key="1">
    <source>
        <dbReference type="EMBL" id="KAK2071720.1"/>
    </source>
</evidence>
<accession>A0AAD9I728</accession>
<reference evidence="1" key="1">
    <citation type="journal article" date="2023" name="Mol. Plant Microbe Interact.">
        <title>Elucidating the Obligate Nature and Biological Capacity of an Invasive Fungal Corn Pathogen.</title>
        <authorList>
            <person name="MacCready J.S."/>
            <person name="Roggenkamp E.M."/>
            <person name="Gdanetz K."/>
            <person name="Chilvers M.I."/>
        </authorList>
    </citation>
    <scope>NUCLEOTIDE SEQUENCE</scope>
    <source>
        <strain evidence="1">PM02</strain>
    </source>
</reference>
<proteinExistence type="predicted"/>